<keyword evidence="3" id="KW-1185">Reference proteome</keyword>
<accession>A0A2K1JDA3</accession>
<dbReference type="EnsemblPlants" id="Pp3c15_15371V3.1">
    <property type="protein sequence ID" value="Pp3c15_15371V3.1"/>
    <property type="gene ID" value="Pp3c15_15371"/>
</dbReference>
<dbReference type="AlphaFoldDB" id="A0A2K1JDA3"/>
<dbReference type="Gramene" id="Pp3c15_15371V3.2">
    <property type="protein sequence ID" value="Pp3c15_15371V3.2"/>
    <property type="gene ID" value="Pp3c15_15371"/>
</dbReference>
<name>A0A2K1JDA3_PHYPA</name>
<evidence type="ECO:0000313" key="1">
    <source>
        <dbReference type="EMBL" id="PNR39514.1"/>
    </source>
</evidence>
<dbReference type="PaxDb" id="3218-PP1S104_25V6.1"/>
<reference evidence="1 3" key="2">
    <citation type="journal article" date="2018" name="Plant J.">
        <title>The Physcomitrella patens chromosome-scale assembly reveals moss genome structure and evolution.</title>
        <authorList>
            <person name="Lang D."/>
            <person name="Ullrich K.K."/>
            <person name="Murat F."/>
            <person name="Fuchs J."/>
            <person name="Jenkins J."/>
            <person name="Haas F.B."/>
            <person name="Piednoel M."/>
            <person name="Gundlach H."/>
            <person name="Van Bel M."/>
            <person name="Meyberg R."/>
            <person name="Vives C."/>
            <person name="Morata J."/>
            <person name="Symeonidi A."/>
            <person name="Hiss M."/>
            <person name="Muchero W."/>
            <person name="Kamisugi Y."/>
            <person name="Saleh O."/>
            <person name="Blanc G."/>
            <person name="Decker E.L."/>
            <person name="van Gessel N."/>
            <person name="Grimwood J."/>
            <person name="Hayes R.D."/>
            <person name="Graham S.W."/>
            <person name="Gunter L.E."/>
            <person name="McDaniel S.F."/>
            <person name="Hoernstein S.N.W."/>
            <person name="Larsson A."/>
            <person name="Li F.W."/>
            <person name="Perroud P.F."/>
            <person name="Phillips J."/>
            <person name="Ranjan P."/>
            <person name="Rokshar D.S."/>
            <person name="Rothfels C.J."/>
            <person name="Schneider L."/>
            <person name="Shu S."/>
            <person name="Stevenson D.W."/>
            <person name="Thummler F."/>
            <person name="Tillich M."/>
            <person name="Villarreal Aguilar J.C."/>
            <person name="Widiez T."/>
            <person name="Wong G.K."/>
            <person name="Wymore A."/>
            <person name="Zhang Y."/>
            <person name="Zimmer A.D."/>
            <person name="Quatrano R.S."/>
            <person name="Mayer K.F.X."/>
            <person name="Goodstein D."/>
            <person name="Casacuberta J.M."/>
            <person name="Vandepoele K."/>
            <person name="Reski R."/>
            <person name="Cuming A.C."/>
            <person name="Tuskan G.A."/>
            <person name="Maumus F."/>
            <person name="Salse J."/>
            <person name="Schmutz J."/>
            <person name="Rensing S.A."/>
        </authorList>
    </citation>
    <scope>NUCLEOTIDE SEQUENCE [LARGE SCALE GENOMIC DNA]</scope>
    <source>
        <strain evidence="2 3">cv. Gransden 2004</strain>
    </source>
</reference>
<dbReference type="Gramene" id="Pp3c15_15371V3.1">
    <property type="protein sequence ID" value="Pp3c15_15371V3.1"/>
    <property type="gene ID" value="Pp3c15_15371"/>
</dbReference>
<dbReference type="Gramene" id="Pp3c15_15371V3.3">
    <property type="protein sequence ID" value="Pp3c15_15371V3.3"/>
    <property type="gene ID" value="Pp3c15_15371"/>
</dbReference>
<reference evidence="2" key="3">
    <citation type="submission" date="2020-12" db="UniProtKB">
        <authorList>
            <consortium name="EnsemblPlants"/>
        </authorList>
    </citation>
    <scope>IDENTIFICATION</scope>
</reference>
<proteinExistence type="predicted"/>
<organism evidence="1">
    <name type="scientific">Physcomitrium patens</name>
    <name type="common">Spreading-leaved earth moss</name>
    <name type="synonym">Physcomitrella patens</name>
    <dbReference type="NCBI Taxonomy" id="3218"/>
    <lineage>
        <taxon>Eukaryota</taxon>
        <taxon>Viridiplantae</taxon>
        <taxon>Streptophyta</taxon>
        <taxon>Embryophyta</taxon>
        <taxon>Bryophyta</taxon>
        <taxon>Bryophytina</taxon>
        <taxon>Bryopsida</taxon>
        <taxon>Funariidae</taxon>
        <taxon>Funariales</taxon>
        <taxon>Funariaceae</taxon>
        <taxon>Physcomitrium</taxon>
    </lineage>
</organism>
<dbReference type="InParanoid" id="A0A2K1JDA3"/>
<dbReference type="Proteomes" id="UP000006727">
    <property type="component" value="Chromosome 15"/>
</dbReference>
<protein>
    <submittedName>
        <fullName evidence="1 2">Uncharacterized protein</fullName>
    </submittedName>
</protein>
<evidence type="ECO:0000313" key="3">
    <source>
        <dbReference type="Proteomes" id="UP000006727"/>
    </source>
</evidence>
<reference evidence="1 3" key="1">
    <citation type="journal article" date="2008" name="Science">
        <title>The Physcomitrella genome reveals evolutionary insights into the conquest of land by plants.</title>
        <authorList>
            <person name="Rensing S."/>
            <person name="Lang D."/>
            <person name="Zimmer A."/>
            <person name="Terry A."/>
            <person name="Salamov A."/>
            <person name="Shapiro H."/>
            <person name="Nishiyama T."/>
            <person name="Perroud P.-F."/>
            <person name="Lindquist E."/>
            <person name="Kamisugi Y."/>
            <person name="Tanahashi T."/>
            <person name="Sakakibara K."/>
            <person name="Fujita T."/>
            <person name="Oishi K."/>
            <person name="Shin-I T."/>
            <person name="Kuroki Y."/>
            <person name="Toyoda A."/>
            <person name="Suzuki Y."/>
            <person name="Hashimoto A."/>
            <person name="Yamaguchi K."/>
            <person name="Sugano A."/>
            <person name="Kohara Y."/>
            <person name="Fujiyama A."/>
            <person name="Anterola A."/>
            <person name="Aoki S."/>
            <person name="Ashton N."/>
            <person name="Barbazuk W.B."/>
            <person name="Barker E."/>
            <person name="Bennetzen J."/>
            <person name="Bezanilla M."/>
            <person name="Blankenship R."/>
            <person name="Cho S.H."/>
            <person name="Dutcher S."/>
            <person name="Estelle M."/>
            <person name="Fawcett J.A."/>
            <person name="Gundlach H."/>
            <person name="Hanada K."/>
            <person name="Heyl A."/>
            <person name="Hicks K.A."/>
            <person name="Hugh J."/>
            <person name="Lohr M."/>
            <person name="Mayer K."/>
            <person name="Melkozernov A."/>
            <person name="Murata T."/>
            <person name="Nelson D."/>
            <person name="Pils B."/>
            <person name="Prigge M."/>
            <person name="Reiss B."/>
            <person name="Renner T."/>
            <person name="Rombauts S."/>
            <person name="Rushton P."/>
            <person name="Sanderfoot A."/>
            <person name="Schween G."/>
            <person name="Shiu S.-H."/>
            <person name="Stueber K."/>
            <person name="Theodoulou F.L."/>
            <person name="Tu H."/>
            <person name="Van de Peer Y."/>
            <person name="Verrier P.J."/>
            <person name="Waters E."/>
            <person name="Wood A."/>
            <person name="Yang L."/>
            <person name="Cove D."/>
            <person name="Cuming A."/>
            <person name="Hasebe M."/>
            <person name="Lucas S."/>
            <person name="Mishler D.B."/>
            <person name="Reski R."/>
            <person name="Grigoriev I."/>
            <person name="Quatrano R.S."/>
            <person name="Boore J.L."/>
        </authorList>
    </citation>
    <scope>NUCLEOTIDE SEQUENCE [LARGE SCALE GENOMIC DNA]</scope>
    <source>
        <strain evidence="2 3">cv. Gransden 2004</strain>
    </source>
</reference>
<gene>
    <name evidence="1" type="ORF">PHYPA_019792</name>
</gene>
<evidence type="ECO:0000313" key="2">
    <source>
        <dbReference type="EnsemblPlants" id="Pp3c15_15371V3.1"/>
    </source>
</evidence>
<sequence>MKYLQLEPTHPPRKAHSERGRIFVSFGAQLDVKARFCYALVVNLLGLKVNCTVVSCGSVVPELDLGFGLSHAMRLVVRMGFLLPVLLMLMNRSPTEHT</sequence>
<dbReference type="EnsemblPlants" id="Pp3c15_15371V3.3">
    <property type="protein sequence ID" value="Pp3c15_15371V3.3"/>
    <property type="gene ID" value="Pp3c15_15371"/>
</dbReference>
<dbReference type="EMBL" id="ABEU02000015">
    <property type="protein sequence ID" value="PNR39514.1"/>
    <property type="molecule type" value="Genomic_DNA"/>
</dbReference>
<dbReference type="EnsemblPlants" id="Pp3c15_15371V3.2">
    <property type="protein sequence ID" value="Pp3c15_15371V3.2"/>
    <property type="gene ID" value="Pp3c15_15371"/>
</dbReference>